<dbReference type="InterPro" id="IPR006657">
    <property type="entry name" value="MoPterin_dinucl-bd_dom"/>
</dbReference>
<dbReference type="SUPFAM" id="SSF53706">
    <property type="entry name" value="Formate dehydrogenase/DMSO reductase, domains 1-3"/>
    <property type="match status" value="1"/>
</dbReference>
<evidence type="ECO:0000259" key="8">
    <source>
        <dbReference type="Pfam" id="PF01568"/>
    </source>
</evidence>
<evidence type="ECO:0000256" key="2">
    <source>
        <dbReference type="ARBA" id="ARBA00010312"/>
    </source>
</evidence>
<proteinExistence type="inferred from homology"/>
<dbReference type="PANTHER" id="PTHR43742:SF10">
    <property type="entry name" value="TRIMETHYLAMINE-N-OXIDE REDUCTASE 2"/>
    <property type="match status" value="1"/>
</dbReference>
<dbReference type="Proteomes" id="UP001165678">
    <property type="component" value="Unassembled WGS sequence"/>
</dbReference>
<keyword evidence="10" id="KW-1185">Reference proteome</keyword>
<feature type="domain" description="Molybdopterin oxidoreductase" evidence="7">
    <location>
        <begin position="49"/>
        <end position="502"/>
    </location>
</feature>
<dbReference type="RefSeq" id="WP_265896224.1">
    <property type="nucleotide sequence ID" value="NZ_JAPIVE010000002.1"/>
</dbReference>
<dbReference type="GO" id="GO:0016491">
    <property type="term" value="F:oxidoreductase activity"/>
    <property type="evidence" value="ECO:0007669"/>
    <property type="project" value="UniProtKB-KW"/>
</dbReference>
<evidence type="ECO:0000313" key="10">
    <source>
        <dbReference type="Proteomes" id="UP001165678"/>
    </source>
</evidence>
<dbReference type="InterPro" id="IPR009010">
    <property type="entry name" value="Asp_de-COase-like_dom_sf"/>
</dbReference>
<dbReference type="Gene3D" id="3.40.50.740">
    <property type="match status" value="1"/>
</dbReference>
<dbReference type="AlphaFoldDB" id="A0AA42CUI8"/>
<reference evidence="9" key="1">
    <citation type="submission" date="2022-11" db="EMBL/GenBank/DDBJ databases">
        <title>Larsenimonas rhizosphaerae sp. nov., isolated from a tidal mudflat.</title>
        <authorList>
            <person name="Lee S.D."/>
            <person name="Kim I.S."/>
        </authorList>
    </citation>
    <scope>NUCLEOTIDE SEQUENCE</scope>
    <source>
        <strain evidence="9">GH2-1</strain>
    </source>
</reference>
<dbReference type="InterPro" id="IPR050612">
    <property type="entry name" value="Prok_Mopterin_Oxidored"/>
</dbReference>
<dbReference type="GO" id="GO:0043546">
    <property type="term" value="F:molybdopterin cofactor binding"/>
    <property type="evidence" value="ECO:0007669"/>
    <property type="project" value="InterPro"/>
</dbReference>
<dbReference type="GO" id="GO:0030151">
    <property type="term" value="F:molybdenum ion binding"/>
    <property type="evidence" value="ECO:0007669"/>
    <property type="project" value="TreeGrafter"/>
</dbReference>
<dbReference type="PANTHER" id="PTHR43742">
    <property type="entry name" value="TRIMETHYLAMINE-N-OXIDE REDUCTASE"/>
    <property type="match status" value="1"/>
</dbReference>
<dbReference type="InterPro" id="IPR006656">
    <property type="entry name" value="Mopterin_OxRdtase"/>
</dbReference>
<evidence type="ECO:0000256" key="4">
    <source>
        <dbReference type="ARBA" id="ARBA00022723"/>
    </source>
</evidence>
<dbReference type="GO" id="GO:0009055">
    <property type="term" value="F:electron transfer activity"/>
    <property type="evidence" value="ECO:0007669"/>
    <property type="project" value="TreeGrafter"/>
</dbReference>
<comment type="caution">
    <text evidence="9">The sequence shown here is derived from an EMBL/GenBank/DDBJ whole genome shotgun (WGS) entry which is preliminary data.</text>
</comment>
<keyword evidence="4" id="KW-0479">Metal-binding</keyword>
<gene>
    <name evidence="9" type="ORF">OQ287_09055</name>
</gene>
<name>A0AA42CUI8_9GAMM</name>
<feature type="region of interest" description="Disordered" evidence="6">
    <location>
        <begin position="468"/>
        <end position="489"/>
    </location>
</feature>
<keyword evidence="5" id="KW-0560">Oxidoreductase</keyword>
<accession>A0AA42CUI8</accession>
<keyword evidence="3" id="KW-0500">Molybdenum</keyword>
<feature type="domain" description="Molybdopterin dinucleotide-binding" evidence="8">
    <location>
        <begin position="620"/>
        <end position="743"/>
    </location>
</feature>
<organism evidence="9 10">
    <name type="scientific">Larsenimonas rhizosphaerae</name>
    <dbReference type="NCBI Taxonomy" id="2944682"/>
    <lineage>
        <taxon>Bacteria</taxon>
        <taxon>Pseudomonadati</taxon>
        <taxon>Pseudomonadota</taxon>
        <taxon>Gammaproteobacteria</taxon>
        <taxon>Oceanospirillales</taxon>
        <taxon>Halomonadaceae</taxon>
        <taxon>Larsenimonas</taxon>
    </lineage>
</organism>
<dbReference type="GO" id="GO:0030288">
    <property type="term" value="C:outer membrane-bounded periplasmic space"/>
    <property type="evidence" value="ECO:0007669"/>
    <property type="project" value="TreeGrafter"/>
</dbReference>
<evidence type="ECO:0000256" key="3">
    <source>
        <dbReference type="ARBA" id="ARBA00022505"/>
    </source>
</evidence>
<dbReference type="Gene3D" id="3.90.55.10">
    <property type="entry name" value="Dimethylsulfoxide Reductase, domain 3"/>
    <property type="match status" value="1"/>
</dbReference>
<dbReference type="Pfam" id="PF00384">
    <property type="entry name" value="Molybdopterin"/>
    <property type="match status" value="1"/>
</dbReference>
<dbReference type="Gene3D" id="2.40.40.20">
    <property type="match status" value="1"/>
</dbReference>
<dbReference type="EMBL" id="JAPIVE010000002">
    <property type="protein sequence ID" value="MCX2524389.1"/>
    <property type="molecule type" value="Genomic_DNA"/>
</dbReference>
<evidence type="ECO:0000256" key="1">
    <source>
        <dbReference type="ARBA" id="ARBA00001942"/>
    </source>
</evidence>
<dbReference type="GO" id="GO:0009061">
    <property type="term" value="P:anaerobic respiration"/>
    <property type="evidence" value="ECO:0007669"/>
    <property type="project" value="TreeGrafter"/>
</dbReference>
<dbReference type="Pfam" id="PF01568">
    <property type="entry name" value="Molydop_binding"/>
    <property type="match status" value="1"/>
</dbReference>
<dbReference type="Gene3D" id="3.40.228.10">
    <property type="entry name" value="Dimethylsulfoxide Reductase, domain 2"/>
    <property type="match status" value="1"/>
</dbReference>
<sequence>MAHSSEASWFSTHLGTWPLGPQGTSINPHDPAPGLSGEEFLELASHSVRVQAPMVRRGWRSGDNGAGRGADSFEPISWAEATRLVADELQRVAGEHGNDAIYAGSYGWGSAGRFHHAQSQIKRMLNLFGGFSCSEHSYSYGAGAVMLPHVLGAPFGDTNACAPGWDQVAAHTDVMLALGGFRPGNTRCDAGGVFAHTARSWLEKACRRGMTLIVVSPDAADAPAWPNVTHIPLRPTTDTALMLGLIGELEALGQGQHDFLSRYCTGHEALARHVLGEDDGTVRNAAWAAEITGMSPARIEALARQLAEARRPLIAMSWSLQRARFGEQPCWAAVSLAAWLGHIGAPGGGVAFGLGSVNSVGQPVRPLKAPGVSQGINPVSSCIPVAGLGDMLASAGQPYRVNGDLRRWPRVRLIYWAGGNPFHHHQDLNRLRDLWKRPDTVIVHEPVWSATAQQADIVLPVTLPQERSDISGSSNDRTLVYSPAGREPQGQALTDHAICARITAAIGQEEVFRDGRSEGDWLAYLYAGYQARFPELPSFEGFTAKGAVTLDEAASAPVVQTPLAAFVDDPVACPLSTPSGRIELYSATIAAMGLEECGGHPAWQPPEEWLGSPLAARYPFHLLSPQPLHRLHSQLDKVGASARHKQHGREVAVMARADGIALGLIDGQCIKLFNDRGACLAGLALSDTLMPGVIVLPTGAWFSPSDTLLAPNGTPLERAGNPNVLTADRPTSELARGCAANSCLVAVTAATAEEQADVP</sequence>
<dbReference type="SUPFAM" id="SSF50692">
    <property type="entry name" value="ADC-like"/>
    <property type="match status" value="1"/>
</dbReference>
<comment type="similarity">
    <text evidence="2">Belongs to the prokaryotic molybdopterin-containing oxidoreductase family.</text>
</comment>
<protein>
    <submittedName>
        <fullName evidence="9">Molybdopterin-dependent oxidoreductase</fullName>
    </submittedName>
</protein>
<evidence type="ECO:0000256" key="5">
    <source>
        <dbReference type="ARBA" id="ARBA00023002"/>
    </source>
</evidence>
<evidence type="ECO:0000259" key="7">
    <source>
        <dbReference type="Pfam" id="PF00384"/>
    </source>
</evidence>
<comment type="cofactor">
    <cofactor evidence="1">
        <name>Mo-bis(molybdopterin guanine dinucleotide)</name>
        <dbReference type="ChEBI" id="CHEBI:60539"/>
    </cofactor>
</comment>
<evidence type="ECO:0000313" key="9">
    <source>
        <dbReference type="EMBL" id="MCX2524389.1"/>
    </source>
</evidence>
<evidence type="ECO:0000256" key="6">
    <source>
        <dbReference type="SAM" id="MobiDB-lite"/>
    </source>
</evidence>